<gene>
    <name evidence="13 15" type="primary">pheS</name>
    <name evidence="15" type="ORF">DI628_04935</name>
</gene>
<evidence type="ECO:0000256" key="2">
    <source>
        <dbReference type="ARBA" id="ARBA00010207"/>
    </source>
</evidence>
<dbReference type="InterPro" id="IPR006195">
    <property type="entry name" value="aa-tRNA-synth_II"/>
</dbReference>
<dbReference type="InterPro" id="IPR010978">
    <property type="entry name" value="tRNA-bd_arm"/>
</dbReference>
<dbReference type="GO" id="GO:0005524">
    <property type="term" value="F:ATP binding"/>
    <property type="evidence" value="ECO:0007669"/>
    <property type="project" value="UniProtKB-UniRule"/>
</dbReference>
<keyword evidence="5 13" id="KW-0436">Ligase</keyword>
<evidence type="ECO:0000256" key="5">
    <source>
        <dbReference type="ARBA" id="ARBA00022598"/>
    </source>
</evidence>
<evidence type="ECO:0000256" key="8">
    <source>
        <dbReference type="ARBA" id="ARBA00022840"/>
    </source>
</evidence>
<comment type="subcellular location">
    <subcellularLocation>
        <location evidence="1 13">Cytoplasm</location>
    </subcellularLocation>
</comment>
<evidence type="ECO:0000256" key="11">
    <source>
        <dbReference type="ARBA" id="ARBA00023146"/>
    </source>
</evidence>
<dbReference type="EC" id="6.1.1.20" evidence="13"/>
<dbReference type="SUPFAM" id="SSF55681">
    <property type="entry name" value="Class II aaRS and biotin synthetases"/>
    <property type="match status" value="1"/>
</dbReference>
<feature type="binding site" evidence="13">
    <location>
        <position position="252"/>
    </location>
    <ligand>
        <name>Mg(2+)</name>
        <dbReference type="ChEBI" id="CHEBI:18420"/>
        <note>shared with beta subunit</note>
    </ligand>
</feature>
<evidence type="ECO:0000256" key="12">
    <source>
        <dbReference type="ARBA" id="ARBA00049255"/>
    </source>
</evidence>
<protein>
    <recommendedName>
        <fullName evidence="13">Phenylalanine--tRNA ligase alpha subunit</fullName>
        <ecNumber evidence="13">6.1.1.20</ecNumber>
    </recommendedName>
    <alternativeName>
        <fullName evidence="13">Phenylalanyl-tRNA synthetase alpha subunit</fullName>
        <shortName evidence="13">PheRS</shortName>
    </alternativeName>
</protein>
<dbReference type="InterPro" id="IPR002319">
    <property type="entry name" value="Phenylalanyl-tRNA_Synthase"/>
</dbReference>
<reference evidence="15 16" key="1">
    <citation type="journal article" date="2017" name="Nat. Commun.">
        <title>In situ click chemistry generation of cyclooxygenase-2 inhibitors.</title>
        <authorList>
            <person name="Bhardwaj A."/>
            <person name="Kaur J."/>
            <person name="Wuest M."/>
            <person name="Wuest F."/>
        </authorList>
    </citation>
    <scope>NUCLEOTIDE SEQUENCE [LARGE SCALE GENOMIC DNA]</scope>
    <source>
        <strain evidence="15">S2_018_000_R2_106</strain>
    </source>
</reference>
<accession>A0A6N4R6S4</accession>
<keyword evidence="9 13" id="KW-0460">Magnesium</keyword>
<evidence type="ECO:0000256" key="9">
    <source>
        <dbReference type="ARBA" id="ARBA00022842"/>
    </source>
</evidence>
<evidence type="ECO:0000256" key="6">
    <source>
        <dbReference type="ARBA" id="ARBA00022723"/>
    </source>
</evidence>
<comment type="cofactor">
    <cofactor evidence="13">
        <name>Mg(2+)</name>
        <dbReference type="ChEBI" id="CHEBI:18420"/>
    </cofactor>
    <text evidence="13">Binds 2 magnesium ions per tetramer.</text>
</comment>
<dbReference type="GO" id="GO:0006432">
    <property type="term" value="P:phenylalanyl-tRNA aminoacylation"/>
    <property type="evidence" value="ECO:0007669"/>
    <property type="project" value="UniProtKB-UniRule"/>
</dbReference>
<comment type="similarity">
    <text evidence="2 13">Belongs to the class-II aminoacyl-tRNA synthetase family. Phe-tRNA synthetase alpha subunit type 1 subfamily.</text>
</comment>
<feature type="domain" description="Aminoacyl-transfer RNA synthetases class-II family profile" evidence="14">
    <location>
        <begin position="114"/>
        <end position="316"/>
    </location>
</feature>
<organism evidence="15 16">
    <name type="scientific">Blastochloris viridis</name>
    <name type="common">Rhodopseudomonas viridis</name>
    <dbReference type="NCBI Taxonomy" id="1079"/>
    <lineage>
        <taxon>Bacteria</taxon>
        <taxon>Pseudomonadati</taxon>
        <taxon>Pseudomonadota</taxon>
        <taxon>Alphaproteobacteria</taxon>
        <taxon>Hyphomicrobiales</taxon>
        <taxon>Blastochloridaceae</taxon>
        <taxon>Blastochloris</taxon>
    </lineage>
</organism>
<dbReference type="InterPro" id="IPR004529">
    <property type="entry name" value="Phe-tRNA-synth_IIc_asu"/>
</dbReference>
<dbReference type="PROSITE" id="PS50862">
    <property type="entry name" value="AA_TRNA_LIGASE_II"/>
    <property type="match status" value="1"/>
</dbReference>
<dbReference type="Pfam" id="PF01409">
    <property type="entry name" value="tRNA-synt_2d"/>
    <property type="match status" value="1"/>
</dbReference>
<dbReference type="HAMAP" id="MF_00281">
    <property type="entry name" value="Phe_tRNA_synth_alpha1"/>
    <property type="match status" value="1"/>
</dbReference>
<comment type="subunit">
    <text evidence="3 13">Tetramer of two alpha and two beta subunits.</text>
</comment>
<dbReference type="AlphaFoldDB" id="A0A6N4R6S4"/>
<dbReference type="Gene3D" id="3.30.930.10">
    <property type="entry name" value="Bira Bifunctional Protein, Domain 2"/>
    <property type="match status" value="1"/>
</dbReference>
<dbReference type="GO" id="GO:0004826">
    <property type="term" value="F:phenylalanine-tRNA ligase activity"/>
    <property type="evidence" value="ECO:0007669"/>
    <property type="project" value="UniProtKB-UniRule"/>
</dbReference>
<evidence type="ECO:0000256" key="1">
    <source>
        <dbReference type="ARBA" id="ARBA00004496"/>
    </source>
</evidence>
<keyword evidence="7 13" id="KW-0547">Nucleotide-binding</keyword>
<dbReference type="InterPro" id="IPR022911">
    <property type="entry name" value="Phe_tRNA_ligase_alpha1_bac"/>
</dbReference>
<comment type="catalytic activity">
    <reaction evidence="12 13">
        <text>tRNA(Phe) + L-phenylalanine + ATP = L-phenylalanyl-tRNA(Phe) + AMP + diphosphate + H(+)</text>
        <dbReference type="Rhea" id="RHEA:19413"/>
        <dbReference type="Rhea" id="RHEA-COMP:9668"/>
        <dbReference type="Rhea" id="RHEA-COMP:9699"/>
        <dbReference type="ChEBI" id="CHEBI:15378"/>
        <dbReference type="ChEBI" id="CHEBI:30616"/>
        <dbReference type="ChEBI" id="CHEBI:33019"/>
        <dbReference type="ChEBI" id="CHEBI:58095"/>
        <dbReference type="ChEBI" id="CHEBI:78442"/>
        <dbReference type="ChEBI" id="CHEBI:78531"/>
        <dbReference type="ChEBI" id="CHEBI:456215"/>
        <dbReference type="EC" id="6.1.1.20"/>
    </reaction>
</comment>
<dbReference type="Pfam" id="PF02912">
    <property type="entry name" value="Phe_tRNA-synt_N"/>
    <property type="match status" value="1"/>
</dbReference>
<evidence type="ECO:0000259" key="14">
    <source>
        <dbReference type="PROSITE" id="PS50862"/>
    </source>
</evidence>
<dbReference type="SUPFAM" id="SSF46589">
    <property type="entry name" value="tRNA-binding arm"/>
    <property type="match status" value="1"/>
</dbReference>
<keyword evidence="11 13" id="KW-0030">Aminoacyl-tRNA synthetase</keyword>
<keyword evidence="10 13" id="KW-0648">Protein biosynthesis</keyword>
<dbReference type="EMBL" id="VAFM01000001">
    <property type="protein sequence ID" value="TKW61970.1"/>
    <property type="molecule type" value="Genomic_DNA"/>
</dbReference>
<dbReference type="GO" id="GO:0000287">
    <property type="term" value="F:magnesium ion binding"/>
    <property type="evidence" value="ECO:0007669"/>
    <property type="project" value="UniProtKB-UniRule"/>
</dbReference>
<sequence>MDIQPVLQQIPAAGAEALEAIRIQYLGQNGTLTAQMKELGKLDPEARKVRGAELNVLKTELAAAITTRKEQLETEALNAKLANEAIDVTLPADPTFGGRIHPITAAMEDIAAALRSLGFTHAYGPEVETDDYNFTKLNLPEHHPARQDQDTFYLNPFNEEGSRYLLRTQTSNVQVRTLENVKPPFRVMGIGRVYRRDYDLTHTPQFHQVEGMMVDSGTTFAHMRGVLSEFLRIYFGKPLKTRMRPHYFPFTEPSAEMDVECHMCRGAGCRVCKQTGWLEVLGCGMVHRNVLAVGGLDVAEVQGFAFGAGVERLAMLKYGISDLRLFYESHSAFLRQFGKAAVSAA</sequence>
<name>A0A6N4R6S4_BLAVI</name>
<evidence type="ECO:0000256" key="13">
    <source>
        <dbReference type="HAMAP-Rule" id="MF_00281"/>
    </source>
</evidence>
<keyword evidence="4 13" id="KW-0963">Cytoplasm</keyword>
<comment type="caution">
    <text evidence="15">The sequence shown here is derived from an EMBL/GenBank/DDBJ whole genome shotgun (WGS) entry which is preliminary data.</text>
</comment>
<dbReference type="InterPro" id="IPR045864">
    <property type="entry name" value="aa-tRNA-synth_II/BPL/LPL"/>
</dbReference>
<dbReference type="CDD" id="cd00496">
    <property type="entry name" value="PheRS_alpha_core"/>
    <property type="match status" value="1"/>
</dbReference>
<evidence type="ECO:0000313" key="15">
    <source>
        <dbReference type="EMBL" id="TKW61970.1"/>
    </source>
</evidence>
<dbReference type="PANTHER" id="PTHR11538:SF41">
    <property type="entry name" value="PHENYLALANINE--TRNA LIGASE, MITOCHONDRIAL"/>
    <property type="match status" value="1"/>
</dbReference>
<dbReference type="GO" id="GO:0005737">
    <property type="term" value="C:cytoplasm"/>
    <property type="evidence" value="ECO:0007669"/>
    <property type="project" value="UniProtKB-SubCell"/>
</dbReference>
<evidence type="ECO:0000256" key="4">
    <source>
        <dbReference type="ARBA" id="ARBA00022490"/>
    </source>
</evidence>
<evidence type="ECO:0000256" key="10">
    <source>
        <dbReference type="ARBA" id="ARBA00022917"/>
    </source>
</evidence>
<proteinExistence type="inferred from homology"/>
<dbReference type="GO" id="GO:0000049">
    <property type="term" value="F:tRNA binding"/>
    <property type="evidence" value="ECO:0007669"/>
    <property type="project" value="InterPro"/>
</dbReference>
<evidence type="ECO:0000313" key="16">
    <source>
        <dbReference type="Proteomes" id="UP000320948"/>
    </source>
</evidence>
<dbReference type="InterPro" id="IPR004188">
    <property type="entry name" value="Phe-tRNA_ligase_II_N"/>
</dbReference>
<keyword evidence="6 13" id="KW-0479">Metal-binding</keyword>
<keyword evidence="8 13" id="KW-0067">ATP-binding</keyword>
<evidence type="ECO:0000256" key="7">
    <source>
        <dbReference type="ARBA" id="ARBA00022741"/>
    </source>
</evidence>
<dbReference type="PANTHER" id="PTHR11538">
    <property type="entry name" value="PHENYLALANYL-TRNA SYNTHETASE"/>
    <property type="match status" value="1"/>
</dbReference>
<evidence type="ECO:0000256" key="3">
    <source>
        <dbReference type="ARBA" id="ARBA00011209"/>
    </source>
</evidence>
<dbReference type="NCBIfam" id="TIGR00468">
    <property type="entry name" value="pheS"/>
    <property type="match status" value="1"/>
</dbReference>
<dbReference type="Proteomes" id="UP000320948">
    <property type="component" value="Unassembled WGS sequence"/>
</dbReference>